<dbReference type="Proteomes" id="UP000249390">
    <property type="component" value="Unassembled WGS sequence"/>
</dbReference>
<proteinExistence type="predicted"/>
<organism evidence="1 2">
    <name type="scientific">Cuscuta australis</name>
    <dbReference type="NCBI Taxonomy" id="267555"/>
    <lineage>
        <taxon>Eukaryota</taxon>
        <taxon>Viridiplantae</taxon>
        <taxon>Streptophyta</taxon>
        <taxon>Embryophyta</taxon>
        <taxon>Tracheophyta</taxon>
        <taxon>Spermatophyta</taxon>
        <taxon>Magnoliopsida</taxon>
        <taxon>eudicotyledons</taxon>
        <taxon>Gunneridae</taxon>
        <taxon>Pentapetalae</taxon>
        <taxon>asterids</taxon>
        <taxon>lamiids</taxon>
        <taxon>Solanales</taxon>
        <taxon>Convolvulaceae</taxon>
        <taxon>Cuscuteae</taxon>
        <taxon>Cuscuta</taxon>
        <taxon>Cuscuta subgen. Grammica</taxon>
        <taxon>Cuscuta sect. Cleistogrammica</taxon>
    </lineage>
</organism>
<keyword evidence="2" id="KW-1185">Reference proteome</keyword>
<evidence type="ECO:0000313" key="1">
    <source>
        <dbReference type="EMBL" id="RAL53604.1"/>
    </source>
</evidence>
<dbReference type="EMBL" id="NQVE01000018">
    <property type="protein sequence ID" value="RAL53604.1"/>
    <property type="molecule type" value="Genomic_DNA"/>
</dbReference>
<name>A0A328E6G3_9ASTE</name>
<dbReference type="AlphaFoldDB" id="A0A328E6G3"/>
<accession>A0A328E6G3</accession>
<reference evidence="1 2" key="1">
    <citation type="submission" date="2018-06" db="EMBL/GenBank/DDBJ databases">
        <title>The Genome of Cuscuta australis (Dodder) Provides Insight into the Evolution of Plant Parasitism.</title>
        <authorList>
            <person name="Liu H."/>
        </authorList>
    </citation>
    <scope>NUCLEOTIDE SEQUENCE [LARGE SCALE GENOMIC DNA]</scope>
    <source>
        <strain evidence="2">cv. Yunnan</strain>
        <tissue evidence="1">Vines</tissue>
    </source>
</reference>
<protein>
    <submittedName>
        <fullName evidence="1">Uncharacterized protein</fullName>
    </submittedName>
</protein>
<comment type="caution">
    <text evidence="1">The sequence shown here is derived from an EMBL/GenBank/DDBJ whole genome shotgun (WGS) entry which is preliminary data.</text>
</comment>
<evidence type="ECO:0000313" key="2">
    <source>
        <dbReference type="Proteomes" id="UP000249390"/>
    </source>
</evidence>
<sequence length="317" mass="35814">MINSLSYGQFVSFNNIFNRASSIEHSALGRAARLFRSTTSSIVRPDCFVQKHLQFSIVQPDSTVHISVLPLHNCFAPSSIQGWAKIWLDSITRMGAIVSIDQLTGALLIRSTTLKKILLGYIAAIQLSPGATAPLNIQTSEAWDSSAMMPLTGTYPNCSLETRERKLSHGDIIESSFISVFVRFDLIRYDLMHRFIFEGLKIGLDLNIVMDKPLSFSLASTSITIAAKPPNWVTERELEQILALRLRYLFPAGTKRNQIHYGCKTVTALPRYRLSSLNASRFDFQDHNLPYFFEALERNAKSHLNQALKKWRIQEFG</sequence>
<gene>
    <name evidence="1" type="ORF">DM860_012219</name>
</gene>